<reference evidence="2 3" key="1">
    <citation type="submission" date="2018-02" db="EMBL/GenBank/DDBJ databases">
        <title>Draft genome of wild Prunus yedoensis var. nudiflora.</title>
        <authorList>
            <person name="Baek S."/>
            <person name="Kim J.-H."/>
            <person name="Choi K."/>
            <person name="Kim G.-B."/>
            <person name="Cho A."/>
            <person name="Jang H."/>
            <person name="Shin C.-H."/>
            <person name="Yu H.-J."/>
            <person name="Mun J.-H."/>
        </authorList>
    </citation>
    <scope>NUCLEOTIDE SEQUENCE [LARGE SCALE GENOMIC DNA]</scope>
    <source>
        <strain evidence="3">cv. Jeju island</strain>
        <tissue evidence="2">Leaf</tissue>
    </source>
</reference>
<dbReference type="AlphaFoldDB" id="A0A314XI84"/>
<name>A0A314XI84_PRUYE</name>
<organism evidence="2 3">
    <name type="scientific">Prunus yedoensis var. nudiflora</name>
    <dbReference type="NCBI Taxonomy" id="2094558"/>
    <lineage>
        <taxon>Eukaryota</taxon>
        <taxon>Viridiplantae</taxon>
        <taxon>Streptophyta</taxon>
        <taxon>Embryophyta</taxon>
        <taxon>Tracheophyta</taxon>
        <taxon>Spermatophyta</taxon>
        <taxon>Magnoliopsida</taxon>
        <taxon>eudicotyledons</taxon>
        <taxon>Gunneridae</taxon>
        <taxon>Pentapetalae</taxon>
        <taxon>rosids</taxon>
        <taxon>fabids</taxon>
        <taxon>Rosales</taxon>
        <taxon>Rosaceae</taxon>
        <taxon>Amygdaloideae</taxon>
        <taxon>Amygdaleae</taxon>
        <taxon>Prunus</taxon>
    </lineage>
</organism>
<accession>A0A314XI84</accession>
<feature type="region of interest" description="Disordered" evidence="1">
    <location>
        <begin position="17"/>
        <end position="50"/>
    </location>
</feature>
<evidence type="ECO:0000256" key="1">
    <source>
        <dbReference type="SAM" id="MobiDB-lite"/>
    </source>
</evidence>
<dbReference type="InterPro" id="IPR007789">
    <property type="entry name" value="DUF688"/>
</dbReference>
<comment type="caution">
    <text evidence="2">The sequence shown here is derived from an EMBL/GenBank/DDBJ whole genome shotgun (WGS) entry which is preliminary data.</text>
</comment>
<gene>
    <name evidence="2" type="ORF">Pyn_14440</name>
</gene>
<evidence type="ECO:0000313" key="3">
    <source>
        <dbReference type="Proteomes" id="UP000250321"/>
    </source>
</evidence>
<dbReference type="EMBL" id="PJQY01002676">
    <property type="protein sequence ID" value="PQP91648.1"/>
    <property type="molecule type" value="Genomic_DNA"/>
</dbReference>
<evidence type="ECO:0000313" key="2">
    <source>
        <dbReference type="EMBL" id="PQP91648.1"/>
    </source>
</evidence>
<dbReference type="PANTHER" id="PTHR33671">
    <property type="entry name" value="N-METHYLTRANSFERASE, PUTATIVE (DUF688)-RELATED"/>
    <property type="match status" value="1"/>
</dbReference>
<dbReference type="Pfam" id="PF05097">
    <property type="entry name" value="DUF688"/>
    <property type="match status" value="1"/>
</dbReference>
<protein>
    <submittedName>
        <fullName evidence="2">Uncharacterized protein</fullName>
    </submittedName>
</protein>
<keyword evidence="3" id="KW-1185">Reference proteome</keyword>
<feature type="compositionally biased region" description="Basic and acidic residues" evidence="1">
    <location>
        <begin position="19"/>
        <end position="37"/>
    </location>
</feature>
<dbReference type="Proteomes" id="UP000250321">
    <property type="component" value="Unassembled WGS sequence"/>
</dbReference>
<dbReference type="OrthoDB" id="677721at2759"/>
<proteinExistence type="predicted"/>
<sequence>MVLLTVTEPVAVPFNWEHIPGKAKEDKEPEPQPREETSVTPRLPPGKPIDYVTKQLRKGSCRSKWD</sequence>
<dbReference type="PANTHER" id="PTHR33671:SF3">
    <property type="entry name" value="F28N24.8 PROTEIN"/>
    <property type="match status" value="1"/>
</dbReference>